<evidence type="ECO:0000256" key="1">
    <source>
        <dbReference type="SAM" id="Phobius"/>
    </source>
</evidence>
<feature type="transmembrane region" description="Helical" evidence="1">
    <location>
        <begin position="145"/>
        <end position="172"/>
    </location>
</feature>
<dbReference type="AlphaFoldDB" id="A0A6S7B3M2"/>
<dbReference type="Proteomes" id="UP000494115">
    <property type="component" value="Unassembled WGS sequence"/>
</dbReference>
<proteinExistence type="predicted"/>
<feature type="transmembrane region" description="Helical" evidence="1">
    <location>
        <begin position="49"/>
        <end position="69"/>
    </location>
</feature>
<keyword evidence="3" id="KW-1185">Reference proteome</keyword>
<reference evidence="2 3" key="1">
    <citation type="submission" date="2020-04" db="EMBL/GenBank/DDBJ databases">
        <authorList>
            <person name="De Canck E."/>
        </authorList>
    </citation>
    <scope>NUCLEOTIDE SEQUENCE [LARGE SCALE GENOMIC DNA]</scope>
    <source>
        <strain evidence="2 3">LMG 28138</strain>
    </source>
</reference>
<feature type="transmembrane region" description="Helical" evidence="1">
    <location>
        <begin position="193"/>
        <end position="213"/>
    </location>
</feature>
<protein>
    <recommendedName>
        <fullName evidence="4">Transmembrane protein</fullName>
    </recommendedName>
</protein>
<name>A0A6S7B3M2_9BURK</name>
<feature type="transmembrane region" description="Helical" evidence="1">
    <location>
        <begin position="219"/>
        <end position="243"/>
    </location>
</feature>
<dbReference type="RefSeq" id="WP_175104847.1">
    <property type="nucleotide sequence ID" value="NZ_CADIKM010000008.1"/>
</dbReference>
<organism evidence="2 3">
    <name type="scientific">Pararobbsia alpina</name>
    <dbReference type="NCBI Taxonomy" id="621374"/>
    <lineage>
        <taxon>Bacteria</taxon>
        <taxon>Pseudomonadati</taxon>
        <taxon>Pseudomonadota</taxon>
        <taxon>Betaproteobacteria</taxon>
        <taxon>Burkholderiales</taxon>
        <taxon>Burkholderiaceae</taxon>
        <taxon>Pararobbsia</taxon>
    </lineage>
</organism>
<evidence type="ECO:0008006" key="4">
    <source>
        <dbReference type="Google" id="ProtNLM"/>
    </source>
</evidence>
<keyword evidence="1" id="KW-1133">Transmembrane helix</keyword>
<gene>
    <name evidence="2" type="ORF">LMG28138_02260</name>
</gene>
<evidence type="ECO:0000313" key="2">
    <source>
        <dbReference type="EMBL" id="CAB3786617.1"/>
    </source>
</evidence>
<dbReference type="NCBIfam" id="NF041043">
    <property type="entry name" value="BPSS1780_fam"/>
    <property type="match status" value="1"/>
</dbReference>
<sequence>MRLKEVPAKAGYVWFRQGIWVFRRNPAAFMMLLIAYLFAWLLVSQVPVVGGLLPLLFVPGMSVGFMAACRNAILGKPLYPTVLLSGFREHGQITSRRLLILGVIYVVGMIGVFGISAFADGGILFRVAVLNSEVDVSEFTNGTQITGAMLIAALAYIPISAIMWFAPILVAWHDVPPVKALFFSWVALWRHRWAFAVYALCWGALDIAITFPLTQIAALAGGSMLALIVLIPLMVAIMAMLYCSFYATYRGSFDVPDAPDPSLPAKPVA</sequence>
<evidence type="ECO:0000313" key="3">
    <source>
        <dbReference type="Proteomes" id="UP000494115"/>
    </source>
</evidence>
<feature type="transmembrane region" description="Helical" evidence="1">
    <location>
        <begin position="98"/>
        <end position="125"/>
    </location>
</feature>
<dbReference type="EMBL" id="CADIKM010000008">
    <property type="protein sequence ID" value="CAB3786617.1"/>
    <property type="molecule type" value="Genomic_DNA"/>
</dbReference>
<dbReference type="InterPro" id="IPR047798">
    <property type="entry name" value="BPSS1780-like"/>
</dbReference>
<keyword evidence="1" id="KW-0472">Membrane</keyword>
<feature type="transmembrane region" description="Helical" evidence="1">
    <location>
        <begin position="26"/>
        <end position="43"/>
    </location>
</feature>
<keyword evidence="1" id="KW-0812">Transmembrane</keyword>
<accession>A0A6S7B3M2</accession>